<sequence>MHRGETTPDPMADSIPALSPIDNIPYELLEKIMLLVVISRASDFTRISPSQSLVLCCICQRWRQVALATPRLWAEATFPIFSGRKEDILPITELFLERSAPLPIAVDFITSQERAVFPIMVSVVHRWRSLDIPEPRGMFDSASLATIAACSLENLETLRLAEGLFFHLDPIMDAFRRAPRLHDVSLEPWHRSPPPRFVLPWAQLTRLTITYMTPEYCLDTLIHCKNLVSARIVTCQWHVRMPYTRPPNARPSVLKFMENLDISMKIRSTDEHLGPFLERLEFPALKSLTLGLSLDVCSWDGVEPEWFVSWLAPTLISSLARSPKLDSLTLIDCVFAVDVYGILQHTPWLTRLHFVPSDTDVVDDDFFFDLQYDAAVPLAPKLETLELIDVGVNFAEESFVDLIESRWWSDNGLGGILPSPPDVARLKRVQLHNRRLPRKEFSELSREKMELYRSQGLDLVYELQGSTTTTTVM</sequence>
<dbReference type="SUPFAM" id="SSF52047">
    <property type="entry name" value="RNI-like"/>
    <property type="match status" value="1"/>
</dbReference>
<accession>A0A8H6XAR6</accession>
<name>A0A8H6XAR6_9AGAR</name>
<reference evidence="1" key="1">
    <citation type="submission" date="2020-05" db="EMBL/GenBank/DDBJ databases">
        <title>Mycena genomes resolve the evolution of fungal bioluminescence.</title>
        <authorList>
            <person name="Tsai I.J."/>
        </authorList>
    </citation>
    <scope>NUCLEOTIDE SEQUENCE</scope>
    <source>
        <strain evidence="1">160909Yilan</strain>
    </source>
</reference>
<protein>
    <submittedName>
        <fullName evidence="1">F-box domain-containing protein</fullName>
    </submittedName>
</protein>
<dbReference type="Proteomes" id="UP000623467">
    <property type="component" value="Unassembled WGS sequence"/>
</dbReference>
<evidence type="ECO:0000313" key="2">
    <source>
        <dbReference type="Proteomes" id="UP000623467"/>
    </source>
</evidence>
<evidence type="ECO:0000313" key="1">
    <source>
        <dbReference type="EMBL" id="KAF7337613.1"/>
    </source>
</evidence>
<gene>
    <name evidence="1" type="ORF">MSAN_02234600</name>
</gene>
<dbReference type="OrthoDB" id="3055914at2759"/>
<comment type="caution">
    <text evidence="1">The sequence shown here is derived from an EMBL/GenBank/DDBJ whole genome shotgun (WGS) entry which is preliminary data.</text>
</comment>
<dbReference type="AlphaFoldDB" id="A0A8H6XAR6"/>
<dbReference type="EMBL" id="JACAZH010000033">
    <property type="protein sequence ID" value="KAF7337613.1"/>
    <property type="molecule type" value="Genomic_DNA"/>
</dbReference>
<proteinExistence type="predicted"/>
<organism evidence="1 2">
    <name type="scientific">Mycena sanguinolenta</name>
    <dbReference type="NCBI Taxonomy" id="230812"/>
    <lineage>
        <taxon>Eukaryota</taxon>
        <taxon>Fungi</taxon>
        <taxon>Dikarya</taxon>
        <taxon>Basidiomycota</taxon>
        <taxon>Agaricomycotina</taxon>
        <taxon>Agaricomycetes</taxon>
        <taxon>Agaricomycetidae</taxon>
        <taxon>Agaricales</taxon>
        <taxon>Marasmiineae</taxon>
        <taxon>Mycenaceae</taxon>
        <taxon>Mycena</taxon>
    </lineage>
</organism>
<keyword evidence="2" id="KW-1185">Reference proteome</keyword>